<dbReference type="Gene3D" id="2.60.120.920">
    <property type="match status" value="1"/>
</dbReference>
<feature type="domain" description="B30.2/SPRY" evidence="3">
    <location>
        <begin position="123"/>
        <end position="329"/>
    </location>
</feature>
<comment type="caution">
    <text evidence="4">The sequence shown here is derived from an EMBL/GenBank/DDBJ whole genome shotgun (WGS) entry which is preliminary data.</text>
</comment>
<keyword evidence="1" id="KW-0175">Coiled coil</keyword>
<dbReference type="InterPro" id="IPR003877">
    <property type="entry name" value="SPRY_dom"/>
</dbReference>
<dbReference type="Pfam" id="PF00622">
    <property type="entry name" value="SPRY"/>
    <property type="match status" value="1"/>
</dbReference>
<evidence type="ECO:0000313" key="4">
    <source>
        <dbReference type="EMBL" id="KAL3105192.1"/>
    </source>
</evidence>
<dbReference type="InterPro" id="IPR013320">
    <property type="entry name" value="ConA-like_dom_sf"/>
</dbReference>
<keyword evidence="5" id="KW-1185">Reference proteome</keyword>
<feature type="compositionally biased region" description="Polar residues" evidence="2">
    <location>
        <begin position="20"/>
        <end position="33"/>
    </location>
</feature>
<feature type="region of interest" description="Disordered" evidence="2">
    <location>
        <begin position="1"/>
        <end position="43"/>
    </location>
</feature>
<evidence type="ECO:0000256" key="1">
    <source>
        <dbReference type="SAM" id="Coils"/>
    </source>
</evidence>
<evidence type="ECO:0000256" key="2">
    <source>
        <dbReference type="SAM" id="MobiDB-lite"/>
    </source>
</evidence>
<dbReference type="CDD" id="cd12885">
    <property type="entry name" value="SPRY_RanBP_like"/>
    <property type="match status" value="1"/>
</dbReference>
<organism evidence="4 5">
    <name type="scientific">Heterodera trifolii</name>
    <dbReference type="NCBI Taxonomy" id="157864"/>
    <lineage>
        <taxon>Eukaryota</taxon>
        <taxon>Metazoa</taxon>
        <taxon>Ecdysozoa</taxon>
        <taxon>Nematoda</taxon>
        <taxon>Chromadorea</taxon>
        <taxon>Rhabditida</taxon>
        <taxon>Tylenchina</taxon>
        <taxon>Tylenchomorpha</taxon>
        <taxon>Tylenchoidea</taxon>
        <taxon>Heteroderidae</taxon>
        <taxon>Heteroderinae</taxon>
        <taxon>Heterodera</taxon>
    </lineage>
</organism>
<reference evidence="4 5" key="1">
    <citation type="submission" date="2024-10" db="EMBL/GenBank/DDBJ databases">
        <authorList>
            <person name="Kim D."/>
        </authorList>
    </citation>
    <scope>NUCLEOTIDE SEQUENCE [LARGE SCALE GENOMIC DNA]</scope>
    <source>
        <strain evidence="4">BH-2024</strain>
    </source>
</reference>
<dbReference type="EMBL" id="JBICBT010000691">
    <property type="protein sequence ID" value="KAL3105192.1"/>
    <property type="molecule type" value="Genomic_DNA"/>
</dbReference>
<dbReference type="PROSITE" id="PS50188">
    <property type="entry name" value="B302_SPRY"/>
    <property type="match status" value="1"/>
</dbReference>
<name>A0ABD2KR49_9BILA</name>
<feature type="compositionally biased region" description="Polar residues" evidence="2">
    <location>
        <begin position="1"/>
        <end position="12"/>
    </location>
</feature>
<gene>
    <name evidence="4" type="ORF">niasHT_028864</name>
</gene>
<protein>
    <recommendedName>
        <fullName evidence="3">B30.2/SPRY domain-containing protein</fullName>
    </recommendedName>
</protein>
<dbReference type="InterPro" id="IPR044736">
    <property type="entry name" value="Gid1/RanBPM/SPLA_SPRY"/>
</dbReference>
<accession>A0ABD2KR49</accession>
<dbReference type="InterPro" id="IPR043136">
    <property type="entry name" value="B30.2/SPRY_sf"/>
</dbReference>
<dbReference type="Proteomes" id="UP001620626">
    <property type="component" value="Unassembled WGS sequence"/>
</dbReference>
<dbReference type="SUPFAM" id="SSF49899">
    <property type="entry name" value="Concanavalin A-like lectins/glucanases"/>
    <property type="match status" value="1"/>
</dbReference>
<evidence type="ECO:0000259" key="3">
    <source>
        <dbReference type="PROSITE" id="PS50188"/>
    </source>
</evidence>
<evidence type="ECO:0000313" key="5">
    <source>
        <dbReference type="Proteomes" id="UP001620626"/>
    </source>
</evidence>
<proteinExistence type="predicted"/>
<feature type="coiled-coil region" evidence="1">
    <location>
        <begin position="78"/>
        <end position="105"/>
    </location>
</feature>
<dbReference type="SMART" id="SM00449">
    <property type="entry name" value="SPRY"/>
    <property type="match status" value="1"/>
</dbReference>
<sequence>MTISSSASSEAFEQNENELSDTNSSDDIGQNEENGGPKRDGGHQFEHFREKIAEIEMKLCEAIAQCPKKQQQETDILFKEMQNNQKAMLRRIGELEKEIKEQRKVCQMEHKQLMKVSETLENKVDKHSDLVTVMEMKIIALEKQQKELQKGKKRDLSEDGQSVEDSIACLEEEAPNCLDKKACHGGLTIFGLKCLVTYCKQREGWRTVFAKNWILKNHHYAFYFEIKKKAPFGAVVQRPFTYAYEGDGFLWIGGELRREKTKFGRGDVVGCGVDLNGHEMIFTKNGRRLSSSALGIHFRYPASGVILFPCVSLFCAGDLVEANFGPNFKFDPSHLFY</sequence>
<dbReference type="AlphaFoldDB" id="A0ABD2KR49"/>
<dbReference type="InterPro" id="IPR001870">
    <property type="entry name" value="B30.2/SPRY"/>
</dbReference>